<organism evidence="4 5">
    <name type="scientific">Thalassiosira oceanica</name>
    <name type="common">Marine diatom</name>
    <dbReference type="NCBI Taxonomy" id="159749"/>
    <lineage>
        <taxon>Eukaryota</taxon>
        <taxon>Sar</taxon>
        <taxon>Stramenopiles</taxon>
        <taxon>Ochrophyta</taxon>
        <taxon>Bacillariophyta</taxon>
        <taxon>Coscinodiscophyceae</taxon>
        <taxon>Thalassiosirophycidae</taxon>
        <taxon>Thalassiosirales</taxon>
        <taxon>Thalassiosiraceae</taxon>
        <taxon>Thalassiosira</taxon>
    </lineage>
</organism>
<dbReference type="EMBL" id="AGNL01006718">
    <property type="protein sequence ID" value="EJK71837.1"/>
    <property type="molecule type" value="Genomic_DNA"/>
</dbReference>
<gene>
    <name evidence="4" type="ORF">THAOC_06679</name>
</gene>
<dbReference type="Proteomes" id="UP000266841">
    <property type="component" value="Unassembled WGS sequence"/>
</dbReference>
<feature type="transmembrane region" description="Helical" evidence="3">
    <location>
        <begin position="457"/>
        <end position="478"/>
    </location>
</feature>
<evidence type="ECO:0000256" key="2">
    <source>
        <dbReference type="SAM" id="MobiDB-lite"/>
    </source>
</evidence>
<accession>K0TLG3</accession>
<feature type="coiled-coil region" evidence="1">
    <location>
        <begin position="423"/>
        <end position="450"/>
    </location>
</feature>
<comment type="caution">
    <text evidence="4">The sequence shown here is derived from an EMBL/GenBank/DDBJ whole genome shotgun (WGS) entry which is preliminary data.</text>
</comment>
<feature type="compositionally biased region" description="Low complexity" evidence="2">
    <location>
        <begin position="107"/>
        <end position="123"/>
    </location>
</feature>
<feature type="region of interest" description="Disordered" evidence="2">
    <location>
        <begin position="26"/>
        <end position="50"/>
    </location>
</feature>
<feature type="compositionally biased region" description="Basic and acidic residues" evidence="2">
    <location>
        <begin position="210"/>
        <end position="220"/>
    </location>
</feature>
<evidence type="ECO:0000313" key="4">
    <source>
        <dbReference type="EMBL" id="EJK71837.1"/>
    </source>
</evidence>
<evidence type="ECO:0000256" key="1">
    <source>
        <dbReference type="SAM" id="Coils"/>
    </source>
</evidence>
<feature type="compositionally biased region" description="Polar residues" evidence="2">
    <location>
        <begin position="321"/>
        <end position="335"/>
    </location>
</feature>
<keyword evidence="3" id="KW-1133">Transmembrane helix</keyword>
<feature type="region of interest" description="Disordered" evidence="2">
    <location>
        <begin position="291"/>
        <end position="335"/>
    </location>
</feature>
<feature type="non-terminal residue" evidence="4">
    <location>
        <position position="1"/>
    </location>
</feature>
<evidence type="ECO:0000313" key="5">
    <source>
        <dbReference type="Proteomes" id="UP000266841"/>
    </source>
</evidence>
<dbReference type="AlphaFoldDB" id="K0TLG3"/>
<reference evidence="4 5" key="1">
    <citation type="journal article" date="2012" name="Genome Biol.">
        <title>Genome and low-iron response of an oceanic diatom adapted to chronic iron limitation.</title>
        <authorList>
            <person name="Lommer M."/>
            <person name="Specht M."/>
            <person name="Roy A.S."/>
            <person name="Kraemer L."/>
            <person name="Andreson R."/>
            <person name="Gutowska M.A."/>
            <person name="Wolf J."/>
            <person name="Bergner S.V."/>
            <person name="Schilhabel M.B."/>
            <person name="Klostermeier U.C."/>
            <person name="Beiko R.G."/>
            <person name="Rosenstiel P."/>
            <person name="Hippler M."/>
            <person name="Laroche J."/>
        </authorList>
    </citation>
    <scope>NUCLEOTIDE SEQUENCE [LARGE SCALE GENOMIC DNA]</scope>
    <source>
        <strain evidence="4 5">CCMP1005</strain>
    </source>
</reference>
<feature type="region of interest" description="Disordered" evidence="2">
    <location>
        <begin position="101"/>
        <end position="188"/>
    </location>
</feature>
<keyword evidence="3" id="KW-0812">Transmembrane</keyword>
<sequence length="479" mass="50549">ALLALGRRSDGGAALGRSFAGGGRAAGMLDGGGGEEAETPEQRKARFKRANSHDTGLGAVKSLMGPCSAFAASLLSCMLPPYPLEQRIERLAINHVLTSLSSSRENSGTASTAGLAGSGSAAGWEFPSRSALSSPGNGDGGSMDDTTAPTSLTPSASSPIRQPLRRRVTEADADPSSQRSQSTPQVGAVQCNEPAPLLFTRAFSASSTGRGRERRAEARRHSLAVLEAERSGGTQPEVPDEGRRSADGGVTVEEGSSEFRDGGCGSTGELSSSCRLNDSFSRRLLSLESIREDRPGLGASEAAPTARGGGETSDDERESSLHNSSWHGPALPSSTATLRRRLSARILESTQDTIGLARRRTSSSADSGTVPSLGGRAAIMRASVRPRSVRDLLEAVLVSDEVVHADHVETSFHGEGDVEEMQLPSTRERLAMMEDLIEEQEEERDLIIDKFERRERVLKIILGTAVLVIIALIVLVAVK</sequence>
<keyword evidence="3" id="KW-0472">Membrane</keyword>
<name>K0TLG3_THAOC</name>
<evidence type="ECO:0000256" key="3">
    <source>
        <dbReference type="SAM" id="Phobius"/>
    </source>
</evidence>
<keyword evidence="1" id="KW-0175">Coiled coil</keyword>
<feature type="compositionally biased region" description="Polar residues" evidence="2">
    <location>
        <begin position="175"/>
        <end position="185"/>
    </location>
</feature>
<proteinExistence type="predicted"/>
<feature type="compositionally biased region" description="Low complexity" evidence="2">
    <location>
        <begin position="146"/>
        <end position="159"/>
    </location>
</feature>
<protein>
    <submittedName>
        <fullName evidence="4">Uncharacterized protein</fullName>
    </submittedName>
</protein>
<keyword evidence="5" id="KW-1185">Reference proteome</keyword>
<feature type="region of interest" description="Disordered" evidence="2">
    <location>
        <begin position="203"/>
        <end position="272"/>
    </location>
</feature>